<name>A0A077PQ51_XENBV</name>
<dbReference type="HOGENOM" id="CLU_3350525_0_0_6"/>
<organism evidence="1 2">
    <name type="scientific">Xenorhabdus bovienii str. kraussei Quebec</name>
    <dbReference type="NCBI Taxonomy" id="1398203"/>
    <lineage>
        <taxon>Bacteria</taxon>
        <taxon>Pseudomonadati</taxon>
        <taxon>Pseudomonadota</taxon>
        <taxon>Gammaproteobacteria</taxon>
        <taxon>Enterobacterales</taxon>
        <taxon>Morganellaceae</taxon>
        <taxon>Xenorhabdus</taxon>
    </lineage>
</organism>
<dbReference type="AlphaFoldDB" id="A0A077PQ51"/>
<sequence>MSDLSRELQVIAKFNYPESTDTFRKNIPIEWITILRK</sequence>
<accession>A0A077PQ51</accession>
<keyword evidence="2" id="KW-1185">Reference proteome</keyword>
<dbReference type="EMBL" id="CBSY010000278">
    <property type="protein sequence ID" value="CDH21964.1"/>
    <property type="molecule type" value="Genomic_DNA"/>
</dbReference>
<gene>
    <name evidence="1" type="ORF">XBKQ1_850026</name>
</gene>
<reference evidence="1" key="1">
    <citation type="submission" date="2013-07" db="EMBL/GenBank/DDBJ databases">
        <title>Sub-species coevolution in mutualistic symbiosis.</title>
        <authorList>
            <person name="Murfin K."/>
            <person name="Klassen J."/>
            <person name="Lee M."/>
            <person name="Forst S."/>
            <person name="Stock P."/>
            <person name="Goodrich-Blair H."/>
        </authorList>
    </citation>
    <scope>NUCLEOTIDE SEQUENCE [LARGE SCALE GENOMIC DNA]</scope>
    <source>
        <strain evidence="1">Kraussei Quebec</strain>
    </source>
</reference>
<comment type="caution">
    <text evidence="1">The sequence shown here is derived from an EMBL/GenBank/DDBJ whole genome shotgun (WGS) entry which is preliminary data.</text>
</comment>
<proteinExistence type="predicted"/>
<dbReference type="Proteomes" id="UP000028500">
    <property type="component" value="Unassembled WGS sequence"/>
</dbReference>
<protein>
    <submittedName>
        <fullName evidence="1">Uncharacterized protein</fullName>
    </submittedName>
</protein>
<evidence type="ECO:0000313" key="2">
    <source>
        <dbReference type="Proteomes" id="UP000028500"/>
    </source>
</evidence>
<evidence type="ECO:0000313" key="1">
    <source>
        <dbReference type="EMBL" id="CDH21964.1"/>
    </source>
</evidence>